<sequence length="146" mass="16760">MLLETEYINPNFVATLFVSQPPPPPRLFIRWLEVVEEPVKPLGSASKPKPKPKPKPTQHPSAAQRHTQMTSPLDSPAYSWMTKLGRQLLHPPSTKPLPPMRTVSSYGRKIISFFELRASWMYLAPETVRVVASYMRNRRGEFSFTR</sequence>
<evidence type="ECO:0000313" key="2">
    <source>
        <dbReference type="EMBL" id="PCH39640.1"/>
    </source>
</evidence>
<dbReference type="EMBL" id="KB468021">
    <property type="protein sequence ID" value="PCH39640.1"/>
    <property type="molecule type" value="Genomic_DNA"/>
</dbReference>
<gene>
    <name evidence="2" type="ORF">WOLCODRAFT_159641</name>
</gene>
<feature type="compositionally biased region" description="Polar residues" evidence="1">
    <location>
        <begin position="58"/>
        <end position="73"/>
    </location>
</feature>
<dbReference type="Proteomes" id="UP000218811">
    <property type="component" value="Unassembled WGS sequence"/>
</dbReference>
<evidence type="ECO:0000313" key="3">
    <source>
        <dbReference type="Proteomes" id="UP000218811"/>
    </source>
</evidence>
<dbReference type="AlphaFoldDB" id="A0A2H3JBL5"/>
<accession>A0A2H3JBL5</accession>
<name>A0A2H3JBL5_WOLCO</name>
<reference evidence="2 3" key="1">
    <citation type="journal article" date="2012" name="Science">
        <title>The Paleozoic origin of enzymatic lignin decomposition reconstructed from 31 fungal genomes.</title>
        <authorList>
            <person name="Floudas D."/>
            <person name="Binder M."/>
            <person name="Riley R."/>
            <person name="Barry K."/>
            <person name="Blanchette R.A."/>
            <person name="Henrissat B."/>
            <person name="Martinez A.T."/>
            <person name="Otillar R."/>
            <person name="Spatafora J.W."/>
            <person name="Yadav J.S."/>
            <person name="Aerts A."/>
            <person name="Benoit I."/>
            <person name="Boyd A."/>
            <person name="Carlson A."/>
            <person name="Copeland A."/>
            <person name="Coutinho P.M."/>
            <person name="de Vries R.P."/>
            <person name="Ferreira P."/>
            <person name="Findley K."/>
            <person name="Foster B."/>
            <person name="Gaskell J."/>
            <person name="Glotzer D."/>
            <person name="Gorecki P."/>
            <person name="Heitman J."/>
            <person name="Hesse C."/>
            <person name="Hori C."/>
            <person name="Igarashi K."/>
            <person name="Jurgens J.A."/>
            <person name="Kallen N."/>
            <person name="Kersten P."/>
            <person name="Kohler A."/>
            <person name="Kuees U."/>
            <person name="Kumar T.K.A."/>
            <person name="Kuo A."/>
            <person name="LaButti K."/>
            <person name="Larrondo L.F."/>
            <person name="Lindquist E."/>
            <person name="Ling A."/>
            <person name="Lombard V."/>
            <person name="Lucas S."/>
            <person name="Lundell T."/>
            <person name="Martin R."/>
            <person name="McLaughlin D.J."/>
            <person name="Morgenstern I."/>
            <person name="Morin E."/>
            <person name="Murat C."/>
            <person name="Nagy L.G."/>
            <person name="Nolan M."/>
            <person name="Ohm R.A."/>
            <person name="Patyshakuliyeva A."/>
            <person name="Rokas A."/>
            <person name="Ruiz-Duenas F.J."/>
            <person name="Sabat G."/>
            <person name="Salamov A."/>
            <person name="Samejima M."/>
            <person name="Schmutz J."/>
            <person name="Slot J.C."/>
            <person name="St John F."/>
            <person name="Stenlid J."/>
            <person name="Sun H."/>
            <person name="Sun S."/>
            <person name="Syed K."/>
            <person name="Tsang A."/>
            <person name="Wiebenga A."/>
            <person name="Young D."/>
            <person name="Pisabarro A."/>
            <person name="Eastwood D.C."/>
            <person name="Martin F."/>
            <person name="Cullen D."/>
            <person name="Grigoriev I.V."/>
            <person name="Hibbett D.S."/>
        </authorList>
    </citation>
    <scope>NUCLEOTIDE SEQUENCE [LARGE SCALE GENOMIC DNA]</scope>
    <source>
        <strain evidence="2 3">MD-104</strain>
    </source>
</reference>
<proteinExistence type="predicted"/>
<feature type="region of interest" description="Disordered" evidence="1">
    <location>
        <begin position="41"/>
        <end position="77"/>
    </location>
</feature>
<organism evidence="2 3">
    <name type="scientific">Wolfiporia cocos (strain MD-104)</name>
    <name type="common">Brown rot fungus</name>
    <dbReference type="NCBI Taxonomy" id="742152"/>
    <lineage>
        <taxon>Eukaryota</taxon>
        <taxon>Fungi</taxon>
        <taxon>Dikarya</taxon>
        <taxon>Basidiomycota</taxon>
        <taxon>Agaricomycotina</taxon>
        <taxon>Agaricomycetes</taxon>
        <taxon>Polyporales</taxon>
        <taxon>Phaeolaceae</taxon>
        <taxon>Wolfiporia</taxon>
    </lineage>
</organism>
<keyword evidence="3" id="KW-1185">Reference proteome</keyword>
<evidence type="ECO:0000256" key="1">
    <source>
        <dbReference type="SAM" id="MobiDB-lite"/>
    </source>
</evidence>
<protein>
    <submittedName>
        <fullName evidence="2">Uncharacterized protein</fullName>
    </submittedName>
</protein>